<protein>
    <submittedName>
        <fullName evidence="2">Uncharacterized protein</fullName>
    </submittedName>
</protein>
<proteinExistence type="predicted"/>
<keyword evidence="1" id="KW-0472">Membrane</keyword>
<feature type="transmembrane region" description="Helical" evidence="1">
    <location>
        <begin position="6"/>
        <end position="24"/>
    </location>
</feature>
<organism evidence="2 3">
    <name type="scientific">Ilyodon furcidens</name>
    <name type="common">goldbreast splitfin</name>
    <dbReference type="NCBI Taxonomy" id="33524"/>
    <lineage>
        <taxon>Eukaryota</taxon>
        <taxon>Metazoa</taxon>
        <taxon>Chordata</taxon>
        <taxon>Craniata</taxon>
        <taxon>Vertebrata</taxon>
        <taxon>Euteleostomi</taxon>
        <taxon>Actinopterygii</taxon>
        <taxon>Neopterygii</taxon>
        <taxon>Teleostei</taxon>
        <taxon>Neoteleostei</taxon>
        <taxon>Acanthomorphata</taxon>
        <taxon>Ovalentaria</taxon>
        <taxon>Atherinomorphae</taxon>
        <taxon>Cyprinodontiformes</taxon>
        <taxon>Goodeidae</taxon>
        <taxon>Ilyodon</taxon>
    </lineage>
</organism>
<keyword evidence="1" id="KW-0812">Transmembrane</keyword>
<sequence length="102" mass="11588">MALTSVFVILRFHSFLNIFNGIWIKRTWRMVQKRQELVGSSHHASNVESHQDIQIKLPSTFQCPMFAAPFQSPRGWVCVVGGDVALEDVIYSLSPSLRDSIL</sequence>
<dbReference type="Proteomes" id="UP001482620">
    <property type="component" value="Unassembled WGS sequence"/>
</dbReference>
<reference evidence="2 3" key="1">
    <citation type="submission" date="2021-06" db="EMBL/GenBank/DDBJ databases">
        <authorList>
            <person name="Palmer J.M."/>
        </authorList>
    </citation>
    <scope>NUCLEOTIDE SEQUENCE [LARGE SCALE GENOMIC DNA]</scope>
    <source>
        <strain evidence="3">if_2019</strain>
        <tissue evidence="2">Muscle</tissue>
    </source>
</reference>
<keyword evidence="3" id="KW-1185">Reference proteome</keyword>
<keyword evidence="1" id="KW-1133">Transmembrane helix</keyword>
<accession>A0ABV0T7Q2</accession>
<name>A0ABV0T7Q2_9TELE</name>
<comment type="caution">
    <text evidence="2">The sequence shown here is derived from an EMBL/GenBank/DDBJ whole genome shotgun (WGS) entry which is preliminary data.</text>
</comment>
<evidence type="ECO:0000256" key="1">
    <source>
        <dbReference type="SAM" id="Phobius"/>
    </source>
</evidence>
<dbReference type="EMBL" id="JAHRIQ010023354">
    <property type="protein sequence ID" value="MEQ2227938.1"/>
    <property type="molecule type" value="Genomic_DNA"/>
</dbReference>
<evidence type="ECO:0000313" key="3">
    <source>
        <dbReference type="Proteomes" id="UP001482620"/>
    </source>
</evidence>
<gene>
    <name evidence="2" type="ORF">ILYODFUR_003536</name>
</gene>
<evidence type="ECO:0000313" key="2">
    <source>
        <dbReference type="EMBL" id="MEQ2227938.1"/>
    </source>
</evidence>